<dbReference type="OrthoDB" id="9799422at2"/>
<comment type="function">
    <text evidence="4">Catalyzes ATP-dependent phosphorylation of adenosylcobinamide and addition of GMP to adenosylcobinamide phosphate.</text>
</comment>
<evidence type="ECO:0000256" key="19">
    <source>
        <dbReference type="PIRSR" id="PIRSR006135-2"/>
    </source>
</evidence>
<evidence type="ECO:0000256" key="15">
    <source>
        <dbReference type="ARBA" id="ARBA00023134"/>
    </source>
</evidence>
<evidence type="ECO:0000256" key="17">
    <source>
        <dbReference type="ARBA" id="ARBA00030571"/>
    </source>
</evidence>
<reference evidence="20 21" key="1">
    <citation type="submission" date="2018-05" db="EMBL/GenBank/DDBJ databases">
        <title>Genomic Encyclopedia of Type Strains, Phase IV (KMG-IV): sequencing the most valuable type-strain genomes for metagenomic binning, comparative biology and taxonomic classification.</title>
        <authorList>
            <person name="Goeker M."/>
        </authorList>
    </citation>
    <scope>NUCLEOTIDE SEQUENCE [LARGE SCALE GENOMIC DNA]</scope>
    <source>
        <strain evidence="20 21">DSM 28579</strain>
    </source>
</reference>
<keyword evidence="11 20" id="KW-0808">Transferase</keyword>
<dbReference type="GO" id="GO:0043752">
    <property type="term" value="F:adenosylcobinamide kinase activity"/>
    <property type="evidence" value="ECO:0007669"/>
    <property type="project" value="UniProtKB-EC"/>
</dbReference>
<comment type="catalytic activity">
    <reaction evidence="2">
        <text>adenosylcob(III)inamide phosphate + GTP + H(+) = adenosylcob(III)inamide-GDP + diphosphate</text>
        <dbReference type="Rhea" id="RHEA:22712"/>
        <dbReference type="ChEBI" id="CHEBI:15378"/>
        <dbReference type="ChEBI" id="CHEBI:33019"/>
        <dbReference type="ChEBI" id="CHEBI:37565"/>
        <dbReference type="ChEBI" id="CHEBI:58502"/>
        <dbReference type="ChEBI" id="CHEBI:60487"/>
        <dbReference type="EC" id="2.7.7.62"/>
    </reaction>
</comment>
<dbReference type="CDD" id="cd00544">
    <property type="entry name" value="CobU"/>
    <property type="match status" value="1"/>
</dbReference>
<evidence type="ECO:0000256" key="14">
    <source>
        <dbReference type="ARBA" id="ARBA00022840"/>
    </source>
</evidence>
<dbReference type="PANTHER" id="PTHR34848:SF1">
    <property type="entry name" value="BIFUNCTIONAL ADENOSYLCOBALAMIN BIOSYNTHESIS PROTEIN COBU"/>
    <property type="match status" value="1"/>
</dbReference>
<dbReference type="SUPFAM" id="SSF52540">
    <property type="entry name" value="P-loop containing nucleoside triphosphate hydrolases"/>
    <property type="match status" value="1"/>
</dbReference>
<evidence type="ECO:0000256" key="4">
    <source>
        <dbReference type="ARBA" id="ARBA00003889"/>
    </source>
</evidence>
<evidence type="ECO:0000256" key="12">
    <source>
        <dbReference type="ARBA" id="ARBA00022741"/>
    </source>
</evidence>
<dbReference type="EC" id="2.7.1.156" evidence="8"/>
<dbReference type="RefSeq" id="WP_116496631.1">
    <property type="nucleotide sequence ID" value="NZ_QENZ01000004.1"/>
</dbReference>
<dbReference type="UniPathway" id="UPA00148">
    <property type="reaction ID" value="UER00236"/>
</dbReference>
<dbReference type="GO" id="GO:0008820">
    <property type="term" value="F:cobinamide phosphate guanylyltransferase activity"/>
    <property type="evidence" value="ECO:0007669"/>
    <property type="project" value="UniProtKB-EC"/>
</dbReference>
<keyword evidence="10" id="KW-0169">Cobalamin biosynthesis</keyword>
<dbReference type="GO" id="GO:0005524">
    <property type="term" value="F:ATP binding"/>
    <property type="evidence" value="ECO:0007669"/>
    <property type="project" value="UniProtKB-KW"/>
</dbReference>
<accession>A0A7L4UNJ5</accession>
<feature type="binding site" evidence="19">
    <location>
        <begin position="9"/>
        <end position="16"/>
    </location>
    <ligand>
        <name>GTP</name>
        <dbReference type="ChEBI" id="CHEBI:37565"/>
    </ligand>
</feature>
<feature type="binding site" evidence="19">
    <location>
        <position position="62"/>
    </location>
    <ligand>
        <name>GTP</name>
        <dbReference type="ChEBI" id="CHEBI:37565"/>
    </ligand>
</feature>
<evidence type="ECO:0000256" key="1">
    <source>
        <dbReference type="ARBA" id="ARBA00000312"/>
    </source>
</evidence>
<keyword evidence="13 20" id="KW-0418">Kinase</keyword>
<protein>
    <recommendedName>
        <fullName evidence="16">Adenosylcobinamide kinase</fullName>
        <ecNumber evidence="8">2.7.1.156</ecNumber>
        <ecNumber evidence="9">2.7.7.62</ecNumber>
    </recommendedName>
    <alternativeName>
        <fullName evidence="17">Adenosylcobinamide-phosphate guanylyltransferase</fullName>
    </alternativeName>
</protein>
<dbReference type="Proteomes" id="UP000251835">
    <property type="component" value="Unassembled WGS sequence"/>
</dbReference>
<feature type="binding site" evidence="19">
    <location>
        <position position="80"/>
    </location>
    <ligand>
        <name>GTP</name>
        <dbReference type="ChEBI" id="CHEBI:37565"/>
    </ligand>
</feature>
<evidence type="ECO:0000256" key="3">
    <source>
        <dbReference type="ARBA" id="ARBA00001522"/>
    </source>
</evidence>
<comment type="catalytic activity">
    <reaction evidence="1">
        <text>adenosylcob(III)inamide + ATP = adenosylcob(III)inamide phosphate + ADP + H(+)</text>
        <dbReference type="Rhea" id="RHEA:15769"/>
        <dbReference type="ChEBI" id="CHEBI:2480"/>
        <dbReference type="ChEBI" id="CHEBI:15378"/>
        <dbReference type="ChEBI" id="CHEBI:30616"/>
        <dbReference type="ChEBI" id="CHEBI:58502"/>
        <dbReference type="ChEBI" id="CHEBI:456216"/>
        <dbReference type="EC" id="2.7.1.156"/>
    </reaction>
</comment>
<gene>
    <name evidence="20" type="ORF">C7377_0996</name>
</gene>
<evidence type="ECO:0000313" key="20">
    <source>
        <dbReference type="EMBL" id="PVX50685.1"/>
    </source>
</evidence>
<dbReference type="EMBL" id="QENZ01000004">
    <property type="protein sequence ID" value="PVX50685.1"/>
    <property type="molecule type" value="Genomic_DNA"/>
</dbReference>
<evidence type="ECO:0000256" key="18">
    <source>
        <dbReference type="PIRSR" id="PIRSR006135-1"/>
    </source>
</evidence>
<feature type="active site" description="GMP-histidine intermediate" evidence="18">
    <location>
        <position position="50"/>
    </location>
</feature>
<keyword evidence="15 19" id="KW-0342">GTP-binding</keyword>
<evidence type="ECO:0000256" key="5">
    <source>
        <dbReference type="ARBA" id="ARBA00004692"/>
    </source>
</evidence>
<evidence type="ECO:0000256" key="11">
    <source>
        <dbReference type="ARBA" id="ARBA00022679"/>
    </source>
</evidence>
<evidence type="ECO:0000256" key="7">
    <source>
        <dbReference type="ARBA" id="ARBA00007490"/>
    </source>
</evidence>
<dbReference type="PANTHER" id="PTHR34848">
    <property type="match status" value="1"/>
</dbReference>
<keyword evidence="21" id="KW-1185">Reference proteome</keyword>
<keyword evidence="20" id="KW-0548">Nucleotidyltransferase</keyword>
<evidence type="ECO:0000256" key="8">
    <source>
        <dbReference type="ARBA" id="ARBA00012016"/>
    </source>
</evidence>
<proteinExistence type="inferred from homology"/>
<dbReference type="AlphaFoldDB" id="A0A7L4UNJ5"/>
<dbReference type="EC" id="2.7.7.62" evidence="9"/>
<dbReference type="Pfam" id="PF02283">
    <property type="entry name" value="CobU"/>
    <property type="match status" value="1"/>
</dbReference>
<dbReference type="GO" id="GO:0009236">
    <property type="term" value="P:cobalamin biosynthetic process"/>
    <property type="evidence" value="ECO:0007669"/>
    <property type="project" value="UniProtKB-UniPathway"/>
</dbReference>
<dbReference type="InterPro" id="IPR003203">
    <property type="entry name" value="CobU/CobP"/>
</dbReference>
<evidence type="ECO:0000256" key="13">
    <source>
        <dbReference type="ARBA" id="ARBA00022777"/>
    </source>
</evidence>
<comment type="similarity">
    <text evidence="7">Belongs to the CobU/CobP family.</text>
</comment>
<keyword evidence="14" id="KW-0067">ATP-binding</keyword>
<comment type="pathway">
    <text evidence="5">Cofactor biosynthesis; adenosylcobalamin biosynthesis; adenosylcobalamin from cob(II)yrinate a,c-diamide: step 6/7.</text>
</comment>
<organism evidence="20 21">
    <name type="scientific">Balneicella halophila</name>
    <dbReference type="NCBI Taxonomy" id="1537566"/>
    <lineage>
        <taxon>Bacteria</taxon>
        <taxon>Pseudomonadati</taxon>
        <taxon>Bacteroidota</taxon>
        <taxon>Bacteroidia</taxon>
        <taxon>Bacteroidales</taxon>
        <taxon>Balneicellaceae</taxon>
        <taxon>Balneicella</taxon>
    </lineage>
</organism>
<evidence type="ECO:0000256" key="6">
    <source>
        <dbReference type="ARBA" id="ARBA00005159"/>
    </source>
</evidence>
<comment type="pathway">
    <text evidence="6">Cofactor biosynthesis; adenosylcobalamin biosynthesis; adenosylcobalamin from cob(II)yrinate a,c-diamide: step 5/7.</text>
</comment>
<evidence type="ECO:0000256" key="10">
    <source>
        <dbReference type="ARBA" id="ARBA00022573"/>
    </source>
</evidence>
<comment type="caution">
    <text evidence="20">The sequence shown here is derived from an EMBL/GenBank/DDBJ whole genome shotgun (WGS) entry which is preliminary data.</text>
</comment>
<comment type="catalytic activity">
    <reaction evidence="3">
        <text>adenosylcob(III)inamide + GTP = adenosylcob(III)inamide phosphate + GDP + H(+)</text>
        <dbReference type="Rhea" id="RHEA:15765"/>
        <dbReference type="ChEBI" id="CHEBI:2480"/>
        <dbReference type="ChEBI" id="CHEBI:15378"/>
        <dbReference type="ChEBI" id="CHEBI:37565"/>
        <dbReference type="ChEBI" id="CHEBI:58189"/>
        <dbReference type="ChEBI" id="CHEBI:58502"/>
        <dbReference type="EC" id="2.7.1.156"/>
    </reaction>
</comment>
<dbReference type="Gene3D" id="3.40.50.300">
    <property type="entry name" value="P-loop containing nucleotide triphosphate hydrolases"/>
    <property type="match status" value="1"/>
</dbReference>
<sequence length="169" mass="19812">MSKIILITGGQRSGKSTYGEQLALELADRPFYIATSRIWDKEHELRIRRHQERRGEEWTTIEEEKFLSKHKFVDKVVLIDCVTLWTTNFFFDLENNVQESLRLLKEEFNTFTDQEATFIFVTNEVGLGGMSTNDIQRKFADLQGWFNQYIASKADEVFMMVCGIPQKIK</sequence>
<dbReference type="PIRSF" id="PIRSF006135">
    <property type="entry name" value="CobU"/>
    <property type="match status" value="1"/>
</dbReference>
<name>A0A7L4UNJ5_BALHA</name>
<feature type="binding site" evidence="19">
    <location>
        <begin position="34"/>
        <end position="36"/>
    </location>
    <ligand>
        <name>GTP</name>
        <dbReference type="ChEBI" id="CHEBI:37565"/>
    </ligand>
</feature>
<dbReference type="InterPro" id="IPR027417">
    <property type="entry name" value="P-loop_NTPase"/>
</dbReference>
<evidence type="ECO:0000256" key="16">
    <source>
        <dbReference type="ARBA" id="ARBA00029570"/>
    </source>
</evidence>
<dbReference type="NCBIfam" id="NF004469">
    <property type="entry name" value="PRK05800.1"/>
    <property type="match status" value="1"/>
</dbReference>
<evidence type="ECO:0000313" key="21">
    <source>
        <dbReference type="Proteomes" id="UP000251835"/>
    </source>
</evidence>
<evidence type="ECO:0000256" key="9">
    <source>
        <dbReference type="ARBA" id="ARBA00012523"/>
    </source>
</evidence>
<keyword evidence="12 19" id="KW-0547">Nucleotide-binding</keyword>
<dbReference type="GO" id="GO:0005525">
    <property type="term" value="F:GTP binding"/>
    <property type="evidence" value="ECO:0007669"/>
    <property type="project" value="UniProtKB-KW"/>
</dbReference>
<evidence type="ECO:0000256" key="2">
    <source>
        <dbReference type="ARBA" id="ARBA00000711"/>
    </source>
</evidence>